<dbReference type="EMBL" id="VSSQ01039259">
    <property type="protein sequence ID" value="MPM92304.1"/>
    <property type="molecule type" value="Genomic_DNA"/>
</dbReference>
<accession>A0A645DS51</accession>
<protein>
    <submittedName>
        <fullName evidence="1">Uncharacterized protein</fullName>
    </submittedName>
</protein>
<gene>
    <name evidence="1" type="ORF">SDC9_139439</name>
</gene>
<organism evidence="1">
    <name type="scientific">bioreactor metagenome</name>
    <dbReference type="NCBI Taxonomy" id="1076179"/>
    <lineage>
        <taxon>unclassified sequences</taxon>
        <taxon>metagenomes</taxon>
        <taxon>ecological metagenomes</taxon>
    </lineage>
</organism>
<evidence type="ECO:0000313" key="1">
    <source>
        <dbReference type="EMBL" id="MPM92304.1"/>
    </source>
</evidence>
<name>A0A645DS51_9ZZZZ</name>
<dbReference type="AlphaFoldDB" id="A0A645DS51"/>
<proteinExistence type="predicted"/>
<comment type="caution">
    <text evidence="1">The sequence shown here is derived from an EMBL/GenBank/DDBJ whole genome shotgun (WGS) entry which is preliminary data.</text>
</comment>
<reference evidence="1" key="1">
    <citation type="submission" date="2019-08" db="EMBL/GenBank/DDBJ databases">
        <authorList>
            <person name="Kucharzyk K."/>
            <person name="Murdoch R.W."/>
            <person name="Higgins S."/>
            <person name="Loffler F."/>
        </authorList>
    </citation>
    <scope>NUCLEOTIDE SEQUENCE</scope>
</reference>
<sequence length="86" mass="9248">MGKAPVPILSLYGICQHPLNALEAVLFDHALCAFSLEVHPVKIPADRFLNGVFARDVLPVALTPQEDLVPASCFLAGIGVDNRKLI</sequence>